<reference evidence="2 3" key="1">
    <citation type="submission" date="2023-03" db="EMBL/GenBank/DDBJ databases">
        <title>Strain YYF002 represents a novel species in the genus Winogradskyella isolated from seawater.</title>
        <authorList>
            <person name="Fu Z.-Y."/>
        </authorList>
    </citation>
    <scope>NUCLEOTIDE SEQUENCE [LARGE SCALE GENOMIC DNA]</scope>
    <source>
        <strain evidence="2 3">YYF002</strain>
    </source>
</reference>
<dbReference type="EMBL" id="JARSBN010000009">
    <property type="protein sequence ID" value="MDG4717103.1"/>
    <property type="molecule type" value="Genomic_DNA"/>
</dbReference>
<proteinExistence type="predicted"/>
<dbReference type="RefSeq" id="WP_278006525.1">
    <property type="nucleotide sequence ID" value="NZ_JARSBN010000009.1"/>
</dbReference>
<keyword evidence="3" id="KW-1185">Reference proteome</keyword>
<keyword evidence="1" id="KW-0732">Signal</keyword>
<name>A0ABT6G4X1_9FLAO</name>
<gene>
    <name evidence="2" type="ORF">P7122_14550</name>
</gene>
<protein>
    <recommendedName>
        <fullName evidence="4">Adhesin domain-containing protein</fullName>
    </recommendedName>
</protein>
<evidence type="ECO:0000313" key="2">
    <source>
        <dbReference type="EMBL" id="MDG4717103.1"/>
    </source>
</evidence>
<organism evidence="2 3">
    <name type="scientific">Winogradskyella marincola</name>
    <dbReference type="NCBI Taxonomy" id="3037795"/>
    <lineage>
        <taxon>Bacteria</taxon>
        <taxon>Pseudomonadati</taxon>
        <taxon>Bacteroidota</taxon>
        <taxon>Flavobacteriia</taxon>
        <taxon>Flavobacteriales</taxon>
        <taxon>Flavobacteriaceae</taxon>
        <taxon>Winogradskyella</taxon>
    </lineage>
</organism>
<evidence type="ECO:0000313" key="3">
    <source>
        <dbReference type="Proteomes" id="UP001529085"/>
    </source>
</evidence>
<evidence type="ECO:0000256" key="1">
    <source>
        <dbReference type="SAM" id="SignalP"/>
    </source>
</evidence>
<evidence type="ECO:0008006" key="4">
    <source>
        <dbReference type="Google" id="ProtNLM"/>
    </source>
</evidence>
<comment type="caution">
    <text evidence="2">The sequence shown here is derived from an EMBL/GenBank/DDBJ whole genome shotgun (WGS) entry which is preliminary data.</text>
</comment>
<accession>A0ABT6G4X1</accession>
<feature type="signal peptide" evidence="1">
    <location>
        <begin position="1"/>
        <end position="22"/>
    </location>
</feature>
<dbReference type="Proteomes" id="UP001529085">
    <property type="component" value="Unassembled WGS sequence"/>
</dbReference>
<feature type="chain" id="PRO_5047060394" description="Adhesin domain-containing protein" evidence="1">
    <location>
        <begin position="23"/>
        <end position="362"/>
    </location>
</feature>
<sequence>MNQKIHFKIALLLLLMPFIALANIEPVAIKTSKERNIKKSFNVSSNATLKISNSYGNLEVITWDQNKIDFDIIIKVTGNNAEKVEDRLDNIDIDFSSSNDYVSAITKIGKNNKNWWNWGKKMNLKLEINYIVKMPISGNVDLNNDYGSINLDRLEGSAKIICDYGKITTKELLSSNNELRFDYTNNSYFEYIKGGRINADYSGFTVAKAENLKINADYSKSVVEAAENVEYVCDYGSLTIDNVNNLSGNGDYLSLRLGNIYKNARIRANYGSLKIDRIASKAKIIDIDSEFMGITIGYDSNYNFDFDIDLEYASLRDSDTFNFTNKEVDSFEKKYNGYHGTKGSGNYVKIKSQYGSVSFKQQ</sequence>